<dbReference type="InterPro" id="IPR053066">
    <property type="entry name" value="ADGR_G7"/>
</dbReference>
<keyword evidence="3 6" id="KW-1133">Transmembrane helix</keyword>
<sequence>MSEKMFFKELLPLMVLMILLQRGIKACGFVVYQNNKFFQSKTFTTKSNFSQKIISSKTDENEQVQSVSAEMVFSPKYNQEEFQLHSYACVYWNFSTMDWDTYGCQKDKGPDGFLKCRCNHTTNFAVLMTFTRDYQYPESLDVLSNTGCALSITGLVLTIIFQIVTRKLRKTSVTWVLVSLCTSMLIFNLLFLFGIENSNKNLKKSRGDINNIDIVTNEMLTEDTIGNQNPTCTAMAALLHYFLLVTFTWNGLSAVQLYFLLIRTMKPFPRHFIFFVSLIGWGVPAIIVGITVGVVYAQNGSDSQWELNYRQEEICWLAIPESNDFIRSPSLWSFFIPITIILIGNVAVFIVITVKVLWKNNQNLTSTKKFSSLKKVVSTLSIAVVFGITWILAYFMLINDDDIRVVFSYIFCIFNTTQGLQIFILYTLRTKIFQNKASEVLTSLSSYTGRVKSLSLMAAPRRLHVRIYNLVWSFQAVHEHFRLLEPSLSEEDVTLSQSDKENASI</sequence>
<dbReference type="GO" id="GO:0004930">
    <property type="term" value="F:G protein-coupled receptor activity"/>
    <property type="evidence" value="ECO:0007669"/>
    <property type="project" value="InterPro"/>
</dbReference>
<dbReference type="InterPro" id="IPR000832">
    <property type="entry name" value="GPCR_2_secretin-like"/>
</dbReference>
<evidence type="ECO:0000256" key="5">
    <source>
        <dbReference type="ARBA" id="ARBA00023157"/>
    </source>
</evidence>
<evidence type="ECO:0000256" key="7">
    <source>
        <dbReference type="SAM" id="SignalP"/>
    </source>
</evidence>
<feature type="transmembrane region" description="Helical" evidence="6">
    <location>
        <begin position="173"/>
        <end position="195"/>
    </location>
</feature>
<feature type="domain" description="G-protein coupled receptors family 2 profile 2" evidence="9">
    <location>
        <begin position="140"/>
        <end position="430"/>
    </location>
</feature>
<dbReference type="InterPro" id="IPR046338">
    <property type="entry name" value="GAIN_dom_sf"/>
</dbReference>
<keyword evidence="2 6" id="KW-0812">Transmembrane</keyword>
<feature type="transmembrane region" description="Helical" evidence="6">
    <location>
        <begin position="334"/>
        <end position="358"/>
    </location>
</feature>
<name>A0A8C9A7N3_PROSS</name>
<dbReference type="GeneTree" id="ENSGT00940000159169"/>
<feature type="transmembrane region" description="Helical" evidence="6">
    <location>
        <begin position="238"/>
        <end position="260"/>
    </location>
</feature>
<comment type="subcellular location">
    <subcellularLocation>
        <location evidence="1">Membrane</location>
        <topology evidence="1">Multi-pass membrane protein</topology>
    </subcellularLocation>
</comment>
<dbReference type="Proteomes" id="UP000694414">
    <property type="component" value="Unplaced"/>
</dbReference>
<dbReference type="Gene3D" id="2.60.220.50">
    <property type="match status" value="1"/>
</dbReference>
<keyword evidence="7" id="KW-0732">Signal</keyword>
<dbReference type="PANTHER" id="PTHR47767:SF1">
    <property type="entry name" value="ADHESION G PROTEIN-COUPLED RECEPTOR G7"/>
    <property type="match status" value="1"/>
</dbReference>
<dbReference type="PROSITE" id="PS50221">
    <property type="entry name" value="GAIN_B"/>
    <property type="match status" value="1"/>
</dbReference>
<dbReference type="GO" id="GO:0007166">
    <property type="term" value="P:cell surface receptor signaling pathway"/>
    <property type="evidence" value="ECO:0007669"/>
    <property type="project" value="InterPro"/>
</dbReference>
<accession>A0A8C9A7N3</accession>
<dbReference type="Gene3D" id="1.20.1070.10">
    <property type="entry name" value="Rhodopsin 7-helix transmembrane proteins"/>
    <property type="match status" value="1"/>
</dbReference>
<feature type="domain" description="GAIN-B" evidence="8">
    <location>
        <begin position="1"/>
        <end position="134"/>
    </location>
</feature>
<dbReference type="AlphaFoldDB" id="A0A8C9A7N3"/>
<dbReference type="InterPro" id="IPR017981">
    <property type="entry name" value="GPCR_2-like_7TM"/>
</dbReference>
<dbReference type="PANTHER" id="PTHR47767">
    <property type="entry name" value="ADHESION G PROTEIN-COUPLED RECEPTOR G7"/>
    <property type="match status" value="1"/>
</dbReference>
<dbReference type="PROSITE" id="PS50261">
    <property type="entry name" value="G_PROTEIN_RECEP_F2_4"/>
    <property type="match status" value="1"/>
</dbReference>
<evidence type="ECO:0000256" key="6">
    <source>
        <dbReference type="SAM" id="Phobius"/>
    </source>
</evidence>
<feature type="transmembrane region" description="Helical" evidence="6">
    <location>
        <begin position="379"/>
        <end position="397"/>
    </location>
</feature>
<reference evidence="10" key="1">
    <citation type="submission" date="2025-08" db="UniProtKB">
        <authorList>
            <consortium name="Ensembl"/>
        </authorList>
    </citation>
    <scope>IDENTIFICATION</scope>
</reference>
<reference evidence="10" key="2">
    <citation type="submission" date="2025-09" db="UniProtKB">
        <authorList>
            <consortium name="Ensembl"/>
        </authorList>
    </citation>
    <scope>IDENTIFICATION</scope>
</reference>
<dbReference type="InterPro" id="IPR000203">
    <property type="entry name" value="GPS"/>
</dbReference>
<dbReference type="InterPro" id="IPR057244">
    <property type="entry name" value="GAIN_B"/>
</dbReference>
<dbReference type="CDD" id="cd15257">
    <property type="entry name" value="7tmB2_GPR128"/>
    <property type="match status" value="1"/>
</dbReference>
<evidence type="ECO:0000313" key="10">
    <source>
        <dbReference type="Ensembl" id="ENSPSMP00000029419.1"/>
    </source>
</evidence>
<keyword evidence="11" id="KW-1185">Reference proteome</keyword>
<feature type="transmembrane region" description="Helical" evidence="6">
    <location>
        <begin position="272"/>
        <end position="297"/>
    </location>
</feature>
<keyword evidence="4 6" id="KW-0472">Membrane</keyword>
<feature type="signal peptide" evidence="7">
    <location>
        <begin position="1"/>
        <end position="26"/>
    </location>
</feature>
<evidence type="ECO:0000259" key="8">
    <source>
        <dbReference type="PROSITE" id="PS50221"/>
    </source>
</evidence>
<feature type="chain" id="PRO_5034844868" evidence="7">
    <location>
        <begin position="27"/>
        <end position="505"/>
    </location>
</feature>
<evidence type="ECO:0000256" key="1">
    <source>
        <dbReference type="ARBA" id="ARBA00004141"/>
    </source>
</evidence>
<evidence type="ECO:0000313" key="11">
    <source>
        <dbReference type="Proteomes" id="UP000694414"/>
    </source>
</evidence>
<dbReference type="InterPro" id="IPR047938">
    <property type="entry name" value="GPR128_7tmB2"/>
</dbReference>
<dbReference type="InterPro" id="IPR053986">
    <property type="entry name" value="GPR128_GAIN_subdom_B"/>
</dbReference>
<organism evidence="10 11">
    <name type="scientific">Prolemur simus</name>
    <name type="common">Greater bamboo lemur</name>
    <name type="synonym">Hapalemur simus</name>
    <dbReference type="NCBI Taxonomy" id="1328070"/>
    <lineage>
        <taxon>Eukaryota</taxon>
        <taxon>Metazoa</taxon>
        <taxon>Chordata</taxon>
        <taxon>Craniata</taxon>
        <taxon>Vertebrata</taxon>
        <taxon>Euteleostomi</taxon>
        <taxon>Mammalia</taxon>
        <taxon>Eutheria</taxon>
        <taxon>Euarchontoglires</taxon>
        <taxon>Primates</taxon>
        <taxon>Strepsirrhini</taxon>
        <taxon>Lemuriformes</taxon>
        <taxon>Lemuridae</taxon>
        <taxon>Prolemur</taxon>
    </lineage>
</organism>
<dbReference type="SMART" id="SM00303">
    <property type="entry name" value="GPS"/>
    <property type="match status" value="1"/>
</dbReference>
<protein>
    <submittedName>
        <fullName evidence="10">Adhesion G protein-coupled receptor G7</fullName>
    </submittedName>
</protein>
<gene>
    <name evidence="10" type="primary">ADGRG7</name>
</gene>
<evidence type="ECO:0000256" key="4">
    <source>
        <dbReference type="ARBA" id="ARBA00023136"/>
    </source>
</evidence>
<keyword evidence="5" id="KW-1015">Disulfide bond</keyword>
<evidence type="ECO:0000256" key="2">
    <source>
        <dbReference type="ARBA" id="ARBA00022692"/>
    </source>
</evidence>
<evidence type="ECO:0000259" key="9">
    <source>
        <dbReference type="PROSITE" id="PS50261"/>
    </source>
</evidence>
<evidence type="ECO:0000256" key="3">
    <source>
        <dbReference type="ARBA" id="ARBA00022989"/>
    </source>
</evidence>
<feature type="transmembrane region" description="Helical" evidence="6">
    <location>
        <begin position="403"/>
        <end position="428"/>
    </location>
</feature>
<dbReference type="GO" id="GO:0016020">
    <property type="term" value="C:membrane"/>
    <property type="evidence" value="ECO:0007669"/>
    <property type="project" value="UniProtKB-SubCell"/>
</dbReference>
<dbReference type="PRINTS" id="PR00249">
    <property type="entry name" value="GPCRSECRETIN"/>
</dbReference>
<dbReference type="SUPFAM" id="SSF81321">
    <property type="entry name" value="Family A G protein-coupled receptor-like"/>
    <property type="match status" value="1"/>
</dbReference>
<dbReference type="Pfam" id="PF00002">
    <property type="entry name" value="7tm_2"/>
    <property type="match status" value="1"/>
</dbReference>
<dbReference type="FunFam" id="1.20.1070.10:FF:000256">
    <property type="entry name" value="Adhesion G protein-coupled receptor G7"/>
    <property type="match status" value="1"/>
</dbReference>
<dbReference type="Pfam" id="PF22261">
    <property type="entry name" value="GPR128_GAIN_subdom_B"/>
    <property type="match status" value="1"/>
</dbReference>
<dbReference type="Ensembl" id="ENSPSMT00000033963.1">
    <property type="protein sequence ID" value="ENSPSMP00000029419.1"/>
    <property type="gene ID" value="ENSPSMG00000020438.1"/>
</dbReference>
<proteinExistence type="predicted"/>
<dbReference type="Pfam" id="PF01825">
    <property type="entry name" value="GPS"/>
    <property type="match status" value="1"/>
</dbReference>